<dbReference type="InterPro" id="IPR050482">
    <property type="entry name" value="Sensor_HK_TwoCompSys"/>
</dbReference>
<evidence type="ECO:0000313" key="14">
    <source>
        <dbReference type="Proteomes" id="UP001551482"/>
    </source>
</evidence>
<feature type="domain" description="Signal transduction histidine kinase subgroup 3 dimerisation and phosphoacceptor" evidence="11">
    <location>
        <begin position="204"/>
        <end position="269"/>
    </location>
</feature>
<evidence type="ECO:0000256" key="5">
    <source>
        <dbReference type="ARBA" id="ARBA00022741"/>
    </source>
</evidence>
<dbReference type="Proteomes" id="UP001551482">
    <property type="component" value="Unassembled WGS sequence"/>
</dbReference>
<reference evidence="13 14" key="1">
    <citation type="submission" date="2024-06" db="EMBL/GenBank/DDBJ databases">
        <title>The Natural Products Discovery Center: Release of the First 8490 Sequenced Strains for Exploring Actinobacteria Biosynthetic Diversity.</title>
        <authorList>
            <person name="Kalkreuter E."/>
            <person name="Kautsar S.A."/>
            <person name="Yang D."/>
            <person name="Bader C.D."/>
            <person name="Teijaro C.N."/>
            <person name="Fluegel L."/>
            <person name="Davis C.M."/>
            <person name="Simpson J.R."/>
            <person name="Lauterbach L."/>
            <person name="Steele A.D."/>
            <person name="Gui C."/>
            <person name="Meng S."/>
            <person name="Li G."/>
            <person name="Viehrig K."/>
            <person name="Ye F."/>
            <person name="Su P."/>
            <person name="Kiefer A.F."/>
            <person name="Nichols A."/>
            <person name="Cepeda A.J."/>
            <person name="Yan W."/>
            <person name="Fan B."/>
            <person name="Jiang Y."/>
            <person name="Adhikari A."/>
            <person name="Zheng C.-J."/>
            <person name="Schuster L."/>
            <person name="Cowan T.M."/>
            <person name="Smanski M.J."/>
            <person name="Chevrette M.G."/>
            <person name="De Carvalho L.P.S."/>
            <person name="Shen B."/>
        </authorList>
    </citation>
    <scope>NUCLEOTIDE SEQUENCE [LARGE SCALE GENOMIC DNA]</scope>
    <source>
        <strain evidence="13 14">NPDC048946</strain>
    </source>
</reference>
<dbReference type="Gene3D" id="3.30.565.10">
    <property type="entry name" value="Histidine kinase-like ATPase, C-terminal domain"/>
    <property type="match status" value="1"/>
</dbReference>
<feature type="domain" description="Histidine kinase/HSP90-like ATPase" evidence="10">
    <location>
        <begin position="327"/>
        <end position="414"/>
    </location>
</feature>
<dbReference type="PANTHER" id="PTHR24421">
    <property type="entry name" value="NITRATE/NITRITE SENSOR PROTEIN NARX-RELATED"/>
    <property type="match status" value="1"/>
</dbReference>
<name>A0ABV3DLV9_9ACTN</name>
<keyword evidence="6 13" id="KW-0418">Kinase</keyword>
<dbReference type="EC" id="2.7.13.3" evidence="2"/>
<evidence type="ECO:0000313" key="13">
    <source>
        <dbReference type="EMBL" id="MEU8136739.1"/>
    </source>
</evidence>
<dbReference type="InterPro" id="IPR003594">
    <property type="entry name" value="HATPase_dom"/>
</dbReference>
<dbReference type="SUPFAM" id="SSF55874">
    <property type="entry name" value="ATPase domain of HSP90 chaperone/DNA topoisomerase II/histidine kinase"/>
    <property type="match status" value="1"/>
</dbReference>
<accession>A0ABV3DLV9</accession>
<evidence type="ECO:0000256" key="2">
    <source>
        <dbReference type="ARBA" id="ARBA00012438"/>
    </source>
</evidence>
<dbReference type="Pfam" id="PF23539">
    <property type="entry name" value="DUF7134"/>
    <property type="match status" value="1"/>
</dbReference>
<dbReference type="InterPro" id="IPR055558">
    <property type="entry name" value="DUF7134"/>
</dbReference>
<evidence type="ECO:0000256" key="9">
    <source>
        <dbReference type="SAM" id="MobiDB-lite"/>
    </source>
</evidence>
<dbReference type="Gene3D" id="1.20.5.1930">
    <property type="match status" value="1"/>
</dbReference>
<gene>
    <name evidence="13" type="ORF">AB0C36_24910</name>
</gene>
<evidence type="ECO:0000256" key="7">
    <source>
        <dbReference type="ARBA" id="ARBA00022840"/>
    </source>
</evidence>
<dbReference type="Pfam" id="PF07730">
    <property type="entry name" value="HisKA_3"/>
    <property type="match status" value="1"/>
</dbReference>
<sequence>MAALIAVLARTVPTRVVRTVERVRAAAAPLGHYPADAALAFLVLCTMVALLRIDASGMPSGTDHWYAYVLVALASVPLAWRRRWPFGTALVVSVAAVVYDRLPGLPSQHLQYGALIGVYTVADRGPDRVRKWVPVLCVAGLVASGLSVRDLIYGDMFPLLSLLTAYVLGCSARTRRMHAATLEARAEQLARERDLEADRAALRERERIAREMHDILGHAVSLMVVQAEAGPVVVRRDPARAEAAFDAIAEAGRDAMAQLRRLLGLLNRPGEPAGAGGVGAPADSGERAPQAGVDTLPELVARVRDAGLPVELAVSGTPRPLPGDVSLAVYRLVQESLTNTVRHAAATRAWVRIAWTGGGLEVVVDDDGVGAGSADRADTDGGGYGLVGLAHRVRAAGGSLTAGPGPDGRGFRVVGCFADVAAAPSDGDDVPGGLGSVGEPGDAGSQAGSGDRPAVRDSTGATGATGPTGPVGEGPAAYAKLTP</sequence>
<keyword evidence="5" id="KW-0547">Nucleotide-binding</keyword>
<keyword evidence="3" id="KW-0597">Phosphoprotein</keyword>
<dbReference type="InterPro" id="IPR036890">
    <property type="entry name" value="HATPase_C_sf"/>
</dbReference>
<evidence type="ECO:0000256" key="8">
    <source>
        <dbReference type="ARBA" id="ARBA00023012"/>
    </source>
</evidence>
<proteinExistence type="predicted"/>
<dbReference type="PANTHER" id="PTHR24421:SF10">
    <property type="entry name" value="NITRATE_NITRITE SENSOR PROTEIN NARQ"/>
    <property type="match status" value="1"/>
</dbReference>
<evidence type="ECO:0000256" key="1">
    <source>
        <dbReference type="ARBA" id="ARBA00000085"/>
    </source>
</evidence>
<dbReference type="RefSeq" id="WP_358357616.1">
    <property type="nucleotide sequence ID" value="NZ_JBEZFP010000070.1"/>
</dbReference>
<protein>
    <recommendedName>
        <fullName evidence="2">histidine kinase</fullName>
        <ecNumber evidence="2">2.7.13.3</ecNumber>
    </recommendedName>
</protein>
<evidence type="ECO:0000256" key="3">
    <source>
        <dbReference type="ARBA" id="ARBA00022553"/>
    </source>
</evidence>
<keyword evidence="7" id="KW-0067">ATP-binding</keyword>
<evidence type="ECO:0000259" key="11">
    <source>
        <dbReference type="Pfam" id="PF07730"/>
    </source>
</evidence>
<comment type="caution">
    <text evidence="13">The sequence shown here is derived from an EMBL/GenBank/DDBJ whole genome shotgun (WGS) entry which is preliminary data.</text>
</comment>
<keyword evidence="8" id="KW-0902">Two-component regulatory system</keyword>
<dbReference type="CDD" id="cd16917">
    <property type="entry name" value="HATPase_UhpB-NarQ-NarX-like"/>
    <property type="match status" value="1"/>
</dbReference>
<feature type="region of interest" description="Disordered" evidence="9">
    <location>
        <begin position="425"/>
        <end position="483"/>
    </location>
</feature>
<dbReference type="EMBL" id="JBEZFP010000070">
    <property type="protein sequence ID" value="MEU8136739.1"/>
    <property type="molecule type" value="Genomic_DNA"/>
</dbReference>
<organism evidence="13 14">
    <name type="scientific">Streptodolium elevatio</name>
    <dbReference type="NCBI Taxonomy" id="3157996"/>
    <lineage>
        <taxon>Bacteria</taxon>
        <taxon>Bacillati</taxon>
        <taxon>Actinomycetota</taxon>
        <taxon>Actinomycetes</taxon>
        <taxon>Kitasatosporales</taxon>
        <taxon>Streptomycetaceae</taxon>
        <taxon>Streptodolium</taxon>
    </lineage>
</organism>
<evidence type="ECO:0000256" key="4">
    <source>
        <dbReference type="ARBA" id="ARBA00022679"/>
    </source>
</evidence>
<keyword evidence="4" id="KW-0808">Transferase</keyword>
<dbReference type="GO" id="GO:0016301">
    <property type="term" value="F:kinase activity"/>
    <property type="evidence" value="ECO:0007669"/>
    <property type="project" value="UniProtKB-KW"/>
</dbReference>
<feature type="compositionally biased region" description="Low complexity" evidence="9">
    <location>
        <begin position="459"/>
        <end position="477"/>
    </location>
</feature>
<feature type="domain" description="DUF7134" evidence="12">
    <location>
        <begin position="35"/>
        <end position="176"/>
    </location>
</feature>
<evidence type="ECO:0000259" key="10">
    <source>
        <dbReference type="Pfam" id="PF02518"/>
    </source>
</evidence>
<dbReference type="Pfam" id="PF02518">
    <property type="entry name" value="HATPase_c"/>
    <property type="match status" value="1"/>
</dbReference>
<dbReference type="InterPro" id="IPR011712">
    <property type="entry name" value="Sig_transdc_His_kin_sub3_dim/P"/>
</dbReference>
<keyword evidence="14" id="KW-1185">Reference proteome</keyword>
<evidence type="ECO:0000259" key="12">
    <source>
        <dbReference type="Pfam" id="PF23539"/>
    </source>
</evidence>
<comment type="catalytic activity">
    <reaction evidence="1">
        <text>ATP + protein L-histidine = ADP + protein N-phospho-L-histidine.</text>
        <dbReference type="EC" id="2.7.13.3"/>
    </reaction>
</comment>
<evidence type="ECO:0000256" key="6">
    <source>
        <dbReference type="ARBA" id="ARBA00022777"/>
    </source>
</evidence>